<evidence type="ECO:0000313" key="1">
    <source>
        <dbReference type="EMBL" id="QJB01065.1"/>
    </source>
</evidence>
<sequence length="131" mass="14530">MSIKYIKERLKAHVKEAGPLRDNGEIYDGVEVITERITDQAAAVEALIDAGAPVTMLSTTKTALTTYLRGAEVDEPRAECDPDGFVEFSIDFHGAGLRYYDLCPRCDKTLKRLWTQAQPTDAKRKGEEVAP</sequence>
<name>A0A6M3M5Q8_9ZZZZ</name>
<reference evidence="1" key="1">
    <citation type="submission" date="2020-03" db="EMBL/GenBank/DDBJ databases">
        <title>The deep terrestrial virosphere.</title>
        <authorList>
            <person name="Holmfeldt K."/>
            <person name="Nilsson E."/>
            <person name="Simone D."/>
            <person name="Lopez-Fernandez M."/>
            <person name="Wu X."/>
            <person name="de Brujin I."/>
            <person name="Lundin D."/>
            <person name="Andersson A."/>
            <person name="Bertilsson S."/>
            <person name="Dopson M."/>
        </authorList>
    </citation>
    <scope>NUCLEOTIDE SEQUENCE</scope>
    <source>
        <strain evidence="1">MM171A00145</strain>
    </source>
</reference>
<proteinExistence type="predicted"/>
<protein>
    <submittedName>
        <fullName evidence="1">Uncharacterized protein</fullName>
    </submittedName>
</protein>
<dbReference type="AlphaFoldDB" id="A0A6M3M5Q8"/>
<accession>A0A6M3M5Q8</accession>
<dbReference type="EMBL" id="MT143705">
    <property type="protein sequence ID" value="QJB01065.1"/>
    <property type="molecule type" value="Genomic_DNA"/>
</dbReference>
<organism evidence="1">
    <name type="scientific">viral metagenome</name>
    <dbReference type="NCBI Taxonomy" id="1070528"/>
    <lineage>
        <taxon>unclassified sequences</taxon>
        <taxon>metagenomes</taxon>
        <taxon>organismal metagenomes</taxon>
    </lineage>
</organism>
<gene>
    <name evidence="1" type="ORF">MM171A00145_0002</name>
</gene>